<dbReference type="OrthoDB" id="4068630at2759"/>
<accession>A0A8H2ZHN8</accession>
<dbReference type="RefSeq" id="XP_041405977.1">
    <property type="nucleotide sequence ID" value="XM_041550043.1"/>
</dbReference>
<keyword evidence="3" id="KW-1185">Reference proteome</keyword>
<sequence length="716" mass="81598">MTKEVSSPLTALIVGQTPTAQFLGWRLSLGNAFIILSSKYVSSDSLVSWKSYKFGANFYAPNIFVKEVPELREKLIEGENNGTRYKIDVLVLAPISLDDLKTDCQFLSEFIDSDTVVMVSSDFGCELEPIVMEHLEGNFKCVMSIVCDVECRQLSLGSYVLVNDDHCIIHLGITYHSQNFEDKAKLVQNKSMVKKELLQINSTTNKFCEILTLSKWLQVNKILSKTQMALMLWEIIIPKISLNILSIIYEQFDYVKLLETKSTMKIYKDLVLELMNICCMQCGSHIGKFLLPEEKLSIDFNKIVELSVRRSNDLATVTVSEHPEYLSLTFEAYCFYHRFQFPAHILLYQPILLAKKYKMVSSNLNFLFGFYTRLLSLSGLTIDGKHCQRVSSMFEKTIIMDIEEDQKDSPTTKCEKPKEESNELFPTISPELEKLYIDVEGYTTATEIQETDTGTSTKFSQQVDSLTSLDVSELQKTTHQNNNDSDKEENDNVAIQSLPSETVLNGMCGSSSQSTDHNSYLKDSLWTTDFETHGVVGIPHHFSKSSSSNGFQLNESIRSLEVQLRTSNYLFSKDYDRINGQLINESKIITQKEHNQIRQKYAPQETHIWKLQRRLNLHRGLVGGFPTKPCEDLLNHIKILNRANTGDVLPFTTARFGVVDTFHLLNENKESIMALFDKQQSTEPNNPEDEPTTTLQITDSKNHDEPLAQLTDTIYK</sequence>
<dbReference type="PANTHER" id="PTHR21708:SF34">
    <property type="entry name" value="OUTER SPORE WALL PROTEIN 2"/>
    <property type="match status" value="1"/>
</dbReference>
<organism evidence="2 3">
    <name type="scientific">Maudiozyma barnettii</name>
    <dbReference type="NCBI Taxonomy" id="61262"/>
    <lineage>
        <taxon>Eukaryota</taxon>
        <taxon>Fungi</taxon>
        <taxon>Dikarya</taxon>
        <taxon>Ascomycota</taxon>
        <taxon>Saccharomycotina</taxon>
        <taxon>Saccharomycetes</taxon>
        <taxon>Saccharomycetales</taxon>
        <taxon>Saccharomycetaceae</taxon>
        <taxon>Maudiozyma</taxon>
    </lineage>
</organism>
<name>A0A8H2ZHN8_9SACH</name>
<reference evidence="2 3" key="1">
    <citation type="submission" date="2020-05" db="EMBL/GenBank/DDBJ databases">
        <authorList>
            <person name="Casaregola S."/>
            <person name="Devillers H."/>
            <person name="Grondin C."/>
        </authorList>
    </citation>
    <scope>NUCLEOTIDE SEQUENCE [LARGE SCALE GENOMIC DNA]</scope>
    <source>
        <strain evidence="2 3">CLIB 1767</strain>
    </source>
</reference>
<evidence type="ECO:0000256" key="1">
    <source>
        <dbReference type="SAM" id="MobiDB-lite"/>
    </source>
</evidence>
<feature type="region of interest" description="Disordered" evidence="1">
    <location>
        <begin position="680"/>
        <end position="716"/>
    </location>
</feature>
<dbReference type="AlphaFoldDB" id="A0A8H2ZHN8"/>
<dbReference type="InterPro" id="IPR051402">
    <property type="entry name" value="KPR-Related"/>
</dbReference>
<dbReference type="GO" id="GO:0005737">
    <property type="term" value="C:cytoplasm"/>
    <property type="evidence" value="ECO:0007669"/>
    <property type="project" value="TreeGrafter"/>
</dbReference>
<comment type="caution">
    <text evidence="2">The sequence shown here is derived from an EMBL/GenBank/DDBJ whole genome shotgun (WGS) entry which is preliminary data.</text>
</comment>
<protein>
    <submittedName>
        <fullName evidence="2">Uncharacterized protein</fullName>
    </submittedName>
</protein>
<dbReference type="Proteomes" id="UP000644660">
    <property type="component" value="Unassembled WGS sequence"/>
</dbReference>
<evidence type="ECO:0000313" key="2">
    <source>
        <dbReference type="EMBL" id="CAB4254133.1"/>
    </source>
</evidence>
<gene>
    <name evidence="2" type="ORF">KABA2_03S13310</name>
</gene>
<evidence type="ECO:0000313" key="3">
    <source>
        <dbReference type="Proteomes" id="UP000644660"/>
    </source>
</evidence>
<proteinExistence type="predicted"/>
<dbReference type="PANTHER" id="PTHR21708">
    <property type="entry name" value="PROBABLE 2-DEHYDROPANTOATE 2-REDUCTASE"/>
    <property type="match status" value="1"/>
</dbReference>
<dbReference type="GeneID" id="64857117"/>
<dbReference type="EMBL" id="CAEFZW010000003">
    <property type="protein sequence ID" value="CAB4254133.1"/>
    <property type="molecule type" value="Genomic_DNA"/>
</dbReference>